<accession>A0AAD5UYN3</accession>
<evidence type="ECO:0000313" key="3">
    <source>
        <dbReference type="Proteomes" id="UP001212997"/>
    </source>
</evidence>
<feature type="compositionally biased region" description="Low complexity" evidence="1">
    <location>
        <begin position="368"/>
        <end position="392"/>
    </location>
</feature>
<feature type="region of interest" description="Disordered" evidence="1">
    <location>
        <begin position="127"/>
        <end position="152"/>
    </location>
</feature>
<protein>
    <submittedName>
        <fullName evidence="2">Uncharacterized protein</fullName>
    </submittedName>
</protein>
<sequence length="848" mass="93401">MFCGICLREAPPLETENDFNLICCADNEDEDTWPHVESTCRSCRMEFLWEKVRHFPDDVDAVGGRDFTPPDWEARQSVEAFLDLGEGTINDVLSLARDKHWLRRNTKLSDMLSQAVAATRYDRTDFLDNSITGPGNPGNGGYGSEGEASEDDDVELMSVQEDSGVREIAIADWARNRILDGFWISPADQWYGYANPGPRPDLIEARHPCPWNRGATYDGALEDGEANTRGDGRHGAGAEFRHPRPKTIEAKCPPSYQLCEQTFRAFQRQMRDILLPAMTNIVRRVVMESAADDVDPTLRITPMSHEEVARELRDEAVWYNGIDWLERRANRVKEEQERRARLLSNSSRQEIREGGEGDARNGEDDDSSTSSRSDASSHSTSPVLSTTTLQTTPSPPPTSGDTPTSLASNKDDESDTSSPVATTRGIVYPIAVQPTLKAPKLIHPIPYVPETLTHLPYYSMDAFRMAWREACAPLYQCRCSICERAIMKANIEAGHVPPQVVPSSNPNTNTNAYPHTQPNNVVPETPRQTNQIQENRVTSESSPTPVPKEKHHQVYPQSQIRSQPNAHSVSQPHGKVERPVTIQIEEASEGDDVCMSGTQGQQHHQSERLLGDDIRVKEEEEEEEEDGDESDSIIDDSSDEVEEPVGVYHGNALTGHGGVKRLPLPRSNLLAKAFPRVETNESDVPSSVPAAGRKRPSKELDIDADDDGIVGGEDFPYVEVESNVRESGRETEGKARMRSGSPPKRVRVDGSFSEASTPGSTTVSSPPSGTATISSRNTTPTIKIPSVRGFESPSRLRKRSSEERDDDLSGVCGNGESKRQRSESVGEGGEVLLGGFVIRSGLNGSAKG</sequence>
<gene>
    <name evidence="2" type="ORF">NLI96_g7738</name>
</gene>
<dbReference type="EMBL" id="JANAWD010000327">
    <property type="protein sequence ID" value="KAJ3481332.1"/>
    <property type="molecule type" value="Genomic_DNA"/>
</dbReference>
<feature type="region of interest" description="Disordered" evidence="1">
    <location>
        <begin position="501"/>
        <end position="577"/>
    </location>
</feature>
<feature type="compositionally biased region" description="Polar residues" evidence="1">
    <location>
        <begin position="555"/>
        <end position="571"/>
    </location>
</feature>
<feature type="region of interest" description="Disordered" evidence="1">
    <location>
        <begin position="220"/>
        <end position="247"/>
    </location>
</feature>
<feature type="compositionally biased region" description="Basic and acidic residues" evidence="1">
    <location>
        <begin position="349"/>
        <end position="362"/>
    </location>
</feature>
<feature type="compositionally biased region" description="Polar residues" evidence="1">
    <location>
        <begin position="508"/>
        <end position="543"/>
    </location>
</feature>
<feature type="region of interest" description="Disordered" evidence="1">
    <location>
        <begin position="332"/>
        <end position="421"/>
    </location>
</feature>
<dbReference type="AlphaFoldDB" id="A0AAD5UYN3"/>
<feature type="compositionally biased region" description="Gly residues" evidence="1">
    <location>
        <begin position="135"/>
        <end position="144"/>
    </location>
</feature>
<evidence type="ECO:0000313" key="2">
    <source>
        <dbReference type="EMBL" id="KAJ3481332.1"/>
    </source>
</evidence>
<name>A0AAD5UYN3_9APHY</name>
<reference evidence="2" key="1">
    <citation type="submission" date="2022-07" db="EMBL/GenBank/DDBJ databases">
        <title>Genome Sequence of Physisporinus lineatus.</title>
        <authorList>
            <person name="Buettner E."/>
        </authorList>
    </citation>
    <scope>NUCLEOTIDE SEQUENCE</scope>
    <source>
        <strain evidence="2">VT162</strain>
    </source>
</reference>
<feature type="compositionally biased region" description="Acidic residues" evidence="1">
    <location>
        <begin position="619"/>
        <end position="643"/>
    </location>
</feature>
<feature type="compositionally biased region" description="Basic and acidic residues" evidence="1">
    <location>
        <begin position="604"/>
        <end position="618"/>
    </location>
</feature>
<feature type="region of interest" description="Disordered" evidence="1">
    <location>
        <begin position="592"/>
        <end position="829"/>
    </location>
</feature>
<evidence type="ECO:0000256" key="1">
    <source>
        <dbReference type="SAM" id="MobiDB-lite"/>
    </source>
</evidence>
<organism evidence="2 3">
    <name type="scientific">Meripilus lineatus</name>
    <dbReference type="NCBI Taxonomy" id="2056292"/>
    <lineage>
        <taxon>Eukaryota</taxon>
        <taxon>Fungi</taxon>
        <taxon>Dikarya</taxon>
        <taxon>Basidiomycota</taxon>
        <taxon>Agaricomycotina</taxon>
        <taxon>Agaricomycetes</taxon>
        <taxon>Polyporales</taxon>
        <taxon>Meripilaceae</taxon>
        <taxon>Meripilus</taxon>
    </lineage>
</organism>
<proteinExistence type="predicted"/>
<feature type="compositionally biased region" description="Basic and acidic residues" evidence="1">
    <location>
        <begin position="226"/>
        <end position="247"/>
    </location>
</feature>
<dbReference type="Proteomes" id="UP001212997">
    <property type="component" value="Unassembled WGS sequence"/>
</dbReference>
<keyword evidence="3" id="KW-1185">Reference proteome</keyword>
<comment type="caution">
    <text evidence="2">The sequence shown here is derived from an EMBL/GenBank/DDBJ whole genome shotgun (WGS) entry which is preliminary data.</text>
</comment>
<feature type="compositionally biased region" description="Basic and acidic residues" evidence="1">
    <location>
        <begin position="722"/>
        <end position="735"/>
    </location>
</feature>
<feature type="compositionally biased region" description="Low complexity" evidence="1">
    <location>
        <begin position="755"/>
        <end position="772"/>
    </location>
</feature>